<sequence length="237" mass="26501">MEKVFFRIICVALFLGFAFGFVGCNSLEQSGSEALQVGDYDRAMKAFSAALDKRPADRNARYGMALACFGKAESAEKIGQHSVELWTQTLSEFAILAKIDSLLAREMHSSALFYLARAKVEENPRAKVLGILNRSLDLDSTNYFSLNLKALVLQKMGENDLAQKIFTGILSENPDFAPAYSNLGNLYWELGSVEDAWDVWSLGAAQFPQNRHLQRWMKVAEDSLKAMELRKGKSRGR</sequence>
<evidence type="ECO:0000313" key="3">
    <source>
        <dbReference type="Proteomes" id="UP000190449"/>
    </source>
</evidence>
<dbReference type="InterPro" id="IPR011990">
    <property type="entry name" value="TPR-like_helical_dom_sf"/>
</dbReference>
<proteinExistence type="predicted"/>
<dbReference type="AlphaFoldDB" id="A0A1T4R6G8"/>
<keyword evidence="1" id="KW-0802">TPR repeat</keyword>
<protein>
    <submittedName>
        <fullName evidence="2">Tetratricopeptide repeat-containing protein</fullName>
    </submittedName>
</protein>
<evidence type="ECO:0000256" key="1">
    <source>
        <dbReference type="PROSITE-ProRule" id="PRU00339"/>
    </source>
</evidence>
<dbReference type="InterPro" id="IPR019734">
    <property type="entry name" value="TPR_rpt"/>
</dbReference>
<dbReference type="STRING" id="28122.SAMN02745108_02566"/>
<dbReference type="SUPFAM" id="SSF48452">
    <property type="entry name" value="TPR-like"/>
    <property type="match status" value="1"/>
</dbReference>
<dbReference type="Pfam" id="PF13432">
    <property type="entry name" value="TPR_16"/>
    <property type="match status" value="2"/>
</dbReference>
<dbReference type="PANTHER" id="PTHR12558:SF13">
    <property type="entry name" value="CELL DIVISION CYCLE PROTEIN 27 HOMOLOG"/>
    <property type="match status" value="1"/>
</dbReference>
<evidence type="ECO:0000313" key="2">
    <source>
        <dbReference type="EMBL" id="SKA11416.1"/>
    </source>
</evidence>
<dbReference type="RefSeq" id="WP_078777257.1">
    <property type="nucleotide sequence ID" value="NZ_FUWU01000063.1"/>
</dbReference>
<reference evidence="2 3" key="1">
    <citation type="submission" date="2017-02" db="EMBL/GenBank/DDBJ databases">
        <authorList>
            <person name="Peterson S.W."/>
        </authorList>
    </citation>
    <scope>NUCLEOTIDE SEQUENCE [LARGE SCALE GENOMIC DNA]</scope>
    <source>
        <strain evidence="2 3">ATCC 43854</strain>
    </source>
</reference>
<feature type="repeat" description="TPR" evidence="1">
    <location>
        <begin position="24"/>
        <end position="57"/>
    </location>
</feature>
<dbReference type="PROSITE" id="PS50005">
    <property type="entry name" value="TPR"/>
    <property type="match status" value="1"/>
</dbReference>
<accession>A0A1T4R6G8</accession>
<dbReference type="Proteomes" id="UP000190449">
    <property type="component" value="Unassembled WGS sequence"/>
</dbReference>
<organism evidence="2 3">
    <name type="scientific">Fibrobacter intestinalis</name>
    <dbReference type="NCBI Taxonomy" id="28122"/>
    <lineage>
        <taxon>Bacteria</taxon>
        <taxon>Pseudomonadati</taxon>
        <taxon>Fibrobacterota</taxon>
        <taxon>Fibrobacteria</taxon>
        <taxon>Fibrobacterales</taxon>
        <taxon>Fibrobacteraceae</taxon>
        <taxon>Fibrobacter</taxon>
    </lineage>
</organism>
<dbReference type="Gene3D" id="1.25.40.10">
    <property type="entry name" value="Tetratricopeptide repeat domain"/>
    <property type="match status" value="1"/>
</dbReference>
<dbReference type="SMART" id="SM00028">
    <property type="entry name" value="TPR"/>
    <property type="match status" value="3"/>
</dbReference>
<dbReference type="PANTHER" id="PTHR12558">
    <property type="entry name" value="CELL DIVISION CYCLE 16,23,27"/>
    <property type="match status" value="1"/>
</dbReference>
<name>A0A1T4R6G8_9BACT</name>
<gene>
    <name evidence="2" type="ORF">SAMN02745108_02566</name>
</gene>
<dbReference type="PROSITE" id="PS51257">
    <property type="entry name" value="PROKAR_LIPOPROTEIN"/>
    <property type="match status" value="1"/>
</dbReference>
<dbReference type="EMBL" id="FUWU01000063">
    <property type="protein sequence ID" value="SKA11416.1"/>
    <property type="molecule type" value="Genomic_DNA"/>
</dbReference>